<proteinExistence type="predicted"/>
<dbReference type="AlphaFoldDB" id="A0A0N8KNE3"/>
<protein>
    <submittedName>
        <fullName evidence="2">L6 membrane protein</fullName>
    </submittedName>
</protein>
<feature type="compositionally biased region" description="Polar residues" evidence="1">
    <location>
        <begin position="56"/>
        <end position="65"/>
    </location>
</feature>
<organism evidence="2 3">
    <name type="scientific">Phormidesmis priestleyi Ana</name>
    <dbReference type="NCBI Taxonomy" id="1666911"/>
    <lineage>
        <taxon>Bacteria</taxon>
        <taxon>Bacillati</taxon>
        <taxon>Cyanobacteriota</taxon>
        <taxon>Cyanophyceae</taxon>
        <taxon>Leptolyngbyales</taxon>
        <taxon>Leptolyngbyaceae</taxon>
        <taxon>Phormidesmis</taxon>
    </lineage>
</organism>
<comment type="caution">
    <text evidence="2">The sequence shown here is derived from an EMBL/GenBank/DDBJ whole genome shotgun (WGS) entry which is preliminary data.</text>
</comment>
<dbReference type="Proteomes" id="UP000050465">
    <property type="component" value="Unassembled WGS sequence"/>
</dbReference>
<feature type="region of interest" description="Disordered" evidence="1">
    <location>
        <begin position="56"/>
        <end position="85"/>
    </location>
</feature>
<sequence>MNGFVSVLASTLAIVGSGVVLLLPNTALAQYPNTRQLSTPNELATEADNYNLGRLENNQEISSDPSLGRGGPFSDENIAGYGVSNDNLYNNEESRVDYEANQHGLYLHNLDVRQK</sequence>
<gene>
    <name evidence="2" type="ORF">HLUCCA11_07120</name>
</gene>
<evidence type="ECO:0000256" key="1">
    <source>
        <dbReference type="SAM" id="MobiDB-lite"/>
    </source>
</evidence>
<name>A0A0N8KNE3_9CYAN</name>
<evidence type="ECO:0000313" key="2">
    <source>
        <dbReference type="EMBL" id="KPQ36298.1"/>
    </source>
</evidence>
<reference evidence="2 3" key="1">
    <citation type="submission" date="2015-09" db="EMBL/GenBank/DDBJ databases">
        <title>Identification and resolution of microdiversity through metagenomic sequencing of parallel consortia.</title>
        <authorList>
            <person name="Nelson W.C."/>
            <person name="Romine M.F."/>
            <person name="Lindemann S.R."/>
        </authorList>
    </citation>
    <scope>NUCLEOTIDE SEQUENCE [LARGE SCALE GENOMIC DNA]</scope>
    <source>
        <strain evidence="2">Ana</strain>
    </source>
</reference>
<dbReference type="EMBL" id="LJZR01000007">
    <property type="protein sequence ID" value="KPQ36298.1"/>
    <property type="molecule type" value="Genomic_DNA"/>
</dbReference>
<accession>A0A0N8KNE3</accession>
<evidence type="ECO:0000313" key="3">
    <source>
        <dbReference type="Proteomes" id="UP000050465"/>
    </source>
</evidence>